<dbReference type="PIRSF" id="PIRSF021377">
    <property type="entry name" value="YtfJ"/>
    <property type="match status" value="1"/>
</dbReference>
<dbReference type="EMBL" id="DUJU01000166">
    <property type="protein sequence ID" value="HIH95225.1"/>
    <property type="molecule type" value="Genomic_DNA"/>
</dbReference>
<organism evidence="2 3">
    <name type="scientific">Methanosarcina acetivorans</name>
    <dbReference type="NCBI Taxonomy" id="2214"/>
    <lineage>
        <taxon>Archaea</taxon>
        <taxon>Methanobacteriati</taxon>
        <taxon>Methanobacteriota</taxon>
        <taxon>Stenosarchaea group</taxon>
        <taxon>Methanomicrobia</taxon>
        <taxon>Methanosarcinales</taxon>
        <taxon>Methanosarcinaceae</taxon>
        <taxon>Methanosarcina</taxon>
    </lineage>
</organism>
<feature type="region of interest" description="Disordered" evidence="1">
    <location>
        <begin position="113"/>
        <end position="146"/>
    </location>
</feature>
<name>A0A832WBG8_9EURY</name>
<evidence type="ECO:0000313" key="2">
    <source>
        <dbReference type="EMBL" id="HIH95225.1"/>
    </source>
</evidence>
<dbReference type="RefSeq" id="WP_011020395.1">
    <property type="nucleotide sequence ID" value="NZ_DUJU01000166.1"/>
</dbReference>
<evidence type="ECO:0000256" key="1">
    <source>
        <dbReference type="SAM" id="MobiDB-lite"/>
    </source>
</evidence>
<accession>A0A832WBG8</accession>
<dbReference type="Proteomes" id="UP000600774">
    <property type="component" value="Unassembled WGS sequence"/>
</dbReference>
<evidence type="ECO:0000313" key="3">
    <source>
        <dbReference type="Proteomes" id="UP000600774"/>
    </source>
</evidence>
<comment type="caution">
    <text evidence="2">The sequence shown here is derived from an EMBL/GenBank/DDBJ whole genome shotgun (WGS) entry which is preliminary data.</text>
</comment>
<dbReference type="Pfam" id="PF09579">
    <property type="entry name" value="Spore_YtfJ"/>
    <property type="match status" value="1"/>
</dbReference>
<dbReference type="PANTHER" id="PTHR39162">
    <property type="entry name" value="GLL3345 PROTEIN"/>
    <property type="match status" value="1"/>
</dbReference>
<dbReference type="OMA" id="MTTAMEN"/>
<proteinExistence type="predicted"/>
<gene>
    <name evidence="2" type="ORF">HA338_14785</name>
</gene>
<dbReference type="InterPro" id="IPR014229">
    <property type="entry name" value="Spore_YtfJ"/>
</dbReference>
<dbReference type="AlphaFoldDB" id="A0A832WBG8"/>
<protein>
    <submittedName>
        <fullName evidence="2">Sporulation protein</fullName>
    </submittedName>
</protein>
<reference evidence="2" key="1">
    <citation type="journal article" date="2020" name="bioRxiv">
        <title>A rank-normalized archaeal taxonomy based on genome phylogeny resolves widespread incomplete and uneven classifications.</title>
        <authorList>
            <person name="Rinke C."/>
            <person name="Chuvochina M."/>
            <person name="Mussig A.J."/>
            <person name="Chaumeil P.-A."/>
            <person name="Waite D.W."/>
            <person name="Whitman W.B."/>
            <person name="Parks D.H."/>
            <person name="Hugenholtz P."/>
        </authorList>
    </citation>
    <scope>NUCLEOTIDE SEQUENCE</scope>
    <source>
        <strain evidence="2">UBA8876</strain>
    </source>
</reference>
<dbReference type="GeneID" id="1472229"/>
<sequence>MGVEETIKEIAGELERIATTKTVVGDPITAAGKTIIPVSKLTMGFGGGGGEGKKEKESGYGGGGGAGAKIEPVAFIMLSEDDAKIFRISEKGDVGSILSSLQEVVPDVLEKIKGKTGKHKKEEGPEVGKTEVKEHEEPEEKGGCFQ</sequence>
<dbReference type="PANTHER" id="PTHR39162:SF1">
    <property type="entry name" value="SPORULATION PROTEIN YTFJ"/>
    <property type="match status" value="1"/>
</dbReference>
<feature type="compositionally biased region" description="Basic and acidic residues" evidence="1">
    <location>
        <begin position="120"/>
        <end position="146"/>
    </location>
</feature>